<feature type="region of interest" description="Disordered" evidence="1">
    <location>
        <begin position="91"/>
        <end position="152"/>
    </location>
</feature>
<dbReference type="AlphaFoldDB" id="A0A2T8I6E8"/>
<sequence length="169" mass="17719">MFQCRFKRTTTESLMLSSDIAAISRCRATPAISASARNSLTIPAKRSCSLTILLPAVCVPPLAIADHGAARDPTSTLLLLFSFFLAATGDAADSDADGSGTSARPASSRSSAAAAPLTTPRRRRPRTRAPTFSPRSPPWPRPECSGALSRGGASVWGVCFGEDTALARR</sequence>
<dbReference type="Proteomes" id="UP000243499">
    <property type="component" value="Chromosome 9"/>
</dbReference>
<evidence type="ECO:0000313" key="2">
    <source>
        <dbReference type="EMBL" id="PVH33249.1"/>
    </source>
</evidence>
<name>A0A2T8I6E8_9POAL</name>
<proteinExistence type="predicted"/>
<reference evidence="2" key="1">
    <citation type="submission" date="2018-04" db="EMBL/GenBank/DDBJ databases">
        <title>WGS assembly of Panicum hallii.</title>
        <authorList>
            <person name="Lovell J."/>
            <person name="Jenkins J."/>
            <person name="Lowry D."/>
            <person name="Mamidi S."/>
            <person name="Sreedasyam A."/>
            <person name="Weng X."/>
            <person name="Barry K."/>
            <person name="Bonette J."/>
            <person name="Campitelli B."/>
            <person name="Daum C."/>
            <person name="Gordon S."/>
            <person name="Gould B."/>
            <person name="Lipzen A."/>
            <person name="Macqueen A."/>
            <person name="Palacio-Mejia J."/>
            <person name="Plott C."/>
            <person name="Shakirov E."/>
            <person name="Shu S."/>
            <person name="Yoshinaga Y."/>
            <person name="Zane M."/>
            <person name="Rokhsar D."/>
            <person name="Grimwood J."/>
            <person name="Schmutz J."/>
            <person name="Juenger T."/>
        </authorList>
    </citation>
    <scope>NUCLEOTIDE SEQUENCE [LARGE SCALE GENOMIC DNA]</scope>
    <source>
        <strain evidence="2">FIL2</strain>
    </source>
</reference>
<dbReference type="EMBL" id="CM008054">
    <property type="protein sequence ID" value="PVH33249.1"/>
    <property type="molecule type" value="Genomic_DNA"/>
</dbReference>
<dbReference type="Gramene" id="PVH33249">
    <property type="protein sequence ID" value="PVH33249"/>
    <property type="gene ID" value="PAHAL_9G606200"/>
</dbReference>
<organism evidence="2">
    <name type="scientific">Panicum hallii</name>
    <dbReference type="NCBI Taxonomy" id="206008"/>
    <lineage>
        <taxon>Eukaryota</taxon>
        <taxon>Viridiplantae</taxon>
        <taxon>Streptophyta</taxon>
        <taxon>Embryophyta</taxon>
        <taxon>Tracheophyta</taxon>
        <taxon>Spermatophyta</taxon>
        <taxon>Magnoliopsida</taxon>
        <taxon>Liliopsida</taxon>
        <taxon>Poales</taxon>
        <taxon>Poaceae</taxon>
        <taxon>PACMAD clade</taxon>
        <taxon>Panicoideae</taxon>
        <taxon>Panicodae</taxon>
        <taxon>Paniceae</taxon>
        <taxon>Panicinae</taxon>
        <taxon>Panicum</taxon>
        <taxon>Panicum sect. Panicum</taxon>
    </lineage>
</organism>
<protein>
    <submittedName>
        <fullName evidence="2">Uncharacterized protein</fullName>
    </submittedName>
</protein>
<gene>
    <name evidence="2" type="ORF">PAHAL_9G606200</name>
</gene>
<accession>A0A2T8I6E8</accession>
<evidence type="ECO:0000256" key="1">
    <source>
        <dbReference type="SAM" id="MobiDB-lite"/>
    </source>
</evidence>
<feature type="compositionally biased region" description="Low complexity" evidence="1">
    <location>
        <begin position="91"/>
        <end position="119"/>
    </location>
</feature>